<evidence type="ECO:0000313" key="2">
    <source>
        <dbReference type="EMBL" id="RST29793.1"/>
    </source>
</evidence>
<dbReference type="Proteomes" id="UP000274661">
    <property type="component" value="Unassembled WGS sequence"/>
</dbReference>
<proteinExistence type="predicted"/>
<protein>
    <submittedName>
        <fullName evidence="2">Uncharacterized protein</fullName>
    </submittedName>
</protein>
<sequence length="106" mass="11908">MGFFPRPASPRDAIADLLTVMRRRSRTQWLGVAFALLATAIVLILFYVDPQVNTAPPRTITFVDSWPANRTDAQIEADQKKDQAAREKAAKAKQAEFQKIQKSFGM</sequence>
<organism evidence="2 3">
    <name type="scientific">Sphingomonas ginkgonis</name>
    <dbReference type="NCBI Taxonomy" id="2315330"/>
    <lineage>
        <taxon>Bacteria</taxon>
        <taxon>Pseudomonadati</taxon>
        <taxon>Pseudomonadota</taxon>
        <taxon>Alphaproteobacteria</taxon>
        <taxon>Sphingomonadales</taxon>
        <taxon>Sphingomonadaceae</taxon>
        <taxon>Sphingomonas</taxon>
    </lineage>
</organism>
<evidence type="ECO:0000256" key="1">
    <source>
        <dbReference type="SAM" id="Phobius"/>
    </source>
</evidence>
<evidence type="ECO:0000313" key="3">
    <source>
        <dbReference type="Proteomes" id="UP000274661"/>
    </source>
</evidence>
<dbReference type="OrthoDB" id="7391871at2"/>
<reference evidence="2 3" key="1">
    <citation type="submission" date="2018-12" db="EMBL/GenBank/DDBJ databases">
        <title>Sphingomonas sp. HMF7854 Genome sequencing and assembly.</title>
        <authorList>
            <person name="Cha I."/>
            <person name="Kang H."/>
            <person name="Kim H."/>
            <person name="Kang J."/>
            <person name="Joh K."/>
        </authorList>
    </citation>
    <scope>NUCLEOTIDE SEQUENCE [LARGE SCALE GENOMIC DNA]</scope>
    <source>
        <strain evidence="2 3">HMF7854</strain>
    </source>
</reference>
<dbReference type="RefSeq" id="WP_126717632.1">
    <property type="nucleotide sequence ID" value="NZ_RWJF01000001.1"/>
</dbReference>
<keyword evidence="1" id="KW-1133">Transmembrane helix</keyword>
<accession>A0A3S0EKL0</accession>
<keyword evidence="3" id="KW-1185">Reference proteome</keyword>
<name>A0A3S0EKL0_9SPHN</name>
<dbReference type="AlphaFoldDB" id="A0A3S0EKL0"/>
<dbReference type="EMBL" id="RWJF01000001">
    <property type="protein sequence ID" value="RST29793.1"/>
    <property type="molecule type" value="Genomic_DNA"/>
</dbReference>
<keyword evidence="1" id="KW-0812">Transmembrane</keyword>
<gene>
    <name evidence="2" type="ORF">HMF7854_02345</name>
</gene>
<feature type="transmembrane region" description="Helical" evidence="1">
    <location>
        <begin position="29"/>
        <end position="48"/>
    </location>
</feature>
<keyword evidence="1" id="KW-0472">Membrane</keyword>
<comment type="caution">
    <text evidence="2">The sequence shown here is derived from an EMBL/GenBank/DDBJ whole genome shotgun (WGS) entry which is preliminary data.</text>
</comment>